<dbReference type="EMBL" id="CAXKWB010118656">
    <property type="protein sequence ID" value="CAL4236530.1"/>
    <property type="molecule type" value="Genomic_DNA"/>
</dbReference>
<accession>A0AAV2STH3</accession>
<comment type="caution">
    <text evidence="1">The sequence shown here is derived from an EMBL/GenBank/DDBJ whole genome shotgun (WGS) entry which is preliminary data.</text>
</comment>
<name>A0AAV2STH3_MEGNR</name>
<dbReference type="Proteomes" id="UP001497623">
    <property type="component" value="Unassembled WGS sequence"/>
</dbReference>
<sequence>VSDLVSAINWHSPHTFWKMYMAPMEPLTCQLHFQRQLRCRWLNLSSPSPRPYQLPFQSQLRCRWLNLSSPSPRPYQLHFREQLQCQRLDLLSQYPALGQ</sequence>
<dbReference type="AlphaFoldDB" id="A0AAV2STH3"/>
<gene>
    <name evidence="1" type="ORF">MNOR_LOCUS40243</name>
</gene>
<evidence type="ECO:0000313" key="1">
    <source>
        <dbReference type="EMBL" id="CAL4236530.1"/>
    </source>
</evidence>
<keyword evidence="2" id="KW-1185">Reference proteome</keyword>
<proteinExistence type="predicted"/>
<organism evidence="1 2">
    <name type="scientific">Meganyctiphanes norvegica</name>
    <name type="common">Northern krill</name>
    <name type="synonym">Thysanopoda norvegica</name>
    <dbReference type="NCBI Taxonomy" id="48144"/>
    <lineage>
        <taxon>Eukaryota</taxon>
        <taxon>Metazoa</taxon>
        <taxon>Ecdysozoa</taxon>
        <taxon>Arthropoda</taxon>
        <taxon>Crustacea</taxon>
        <taxon>Multicrustacea</taxon>
        <taxon>Malacostraca</taxon>
        <taxon>Eumalacostraca</taxon>
        <taxon>Eucarida</taxon>
        <taxon>Euphausiacea</taxon>
        <taxon>Euphausiidae</taxon>
        <taxon>Meganyctiphanes</taxon>
    </lineage>
</organism>
<protein>
    <submittedName>
        <fullName evidence="1">Uncharacterized protein</fullName>
    </submittedName>
</protein>
<reference evidence="1 2" key="1">
    <citation type="submission" date="2024-05" db="EMBL/GenBank/DDBJ databases">
        <authorList>
            <person name="Wallberg A."/>
        </authorList>
    </citation>
    <scope>NUCLEOTIDE SEQUENCE [LARGE SCALE GENOMIC DNA]</scope>
</reference>
<evidence type="ECO:0000313" key="2">
    <source>
        <dbReference type="Proteomes" id="UP001497623"/>
    </source>
</evidence>
<feature type="non-terminal residue" evidence="1">
    <location>
        <position position="1"/>
    </location>
</feature>